<evidence type="ECO:0000256" key="6">
    <source>
        <dbReference type="SAM" id="SignalP"/>
    </source>
</evidence>
<dbReference type="InterPro" id="IPR021720">
    <property type="entry name" value="Malectin_dom"/>
</dbReference>
<evidence type="ECO:0000256" key="4">
    <source>
        <dbReference type="ARBA" id="ARBA00022825"/>
    </source>
</evidence>
<dbReference type="AlphaFoldDB" id="A0A1C5IHM9"/>
<feature type="domain" description="Malectin" evidence="8">
    <location>
        <begin position="1032"/>
        <end position="1187"/>
    </location>
</feature>
<evidence type="ECO:0000259" key="7">
    <source>
        <dbReference type="Pfam" id="PF00082"/>
    </source>
</evidence>
<dbReference type="InterPro" id="IPR023828">
    <property type="entry name" value="Peptidase_S8_Ser-AS"/>
</dbReference>
<dbReference type="PROSITE" id="PS00138">
    <property type="entry name" value="SUBTILASE_SER"/>
    <property type="match status" value="1"/>
</dbReference>
<sequence length="1191" mass="122146">MTSRRWRTATIGLAVGLALPLGAAGPAPAAPDDTAAAARATAVAAKAEPKVRERISKDGKTTFWVFLDSRADLAGAAKLRRKEEKAAFVLKAKTGHAERSQAGLRALLAGKKADFTPFWLANTVQVTGDAALLADIAVRPEVAEILADDPVDIPEPLPGEVVPDLDGVEWNIDRINAPRVWDELGVRGEGIVVANIDSGVNYTHPAVAASYRGRQADGSYDHNYHWFDPAGVCGTAAPCDNNNHGTHTMGTMVGLDGANVVGVAPGARWIAAKGCESSSCSRASLLAAGQWIVAPTDLTGANPRPDLAPDVVNNSWGSNAYDPWYTETVSSWVAAGIFPAFSNGNNGPGCATAGSPGSYAVSYASGAFDVNNAIAGFSSRGSGENGDIKPNIAAPGVNVRSATRTGYGAFSGTSMASPHTAATVALMWSASPAIQGDVAATRSILDDTAIDVDATTCGGTADDNNVFGEGRLDAYAAVTASPRGALGALGGRIVSAGAGLAGATVTVTGPMSRTGASGADGGYAFDRLMVGEYTVTVSKFGYLTATATATVTENQTVTRDIEVTQAPSGTISGTVSTTAGPAAGATVTVAGTPLTATADEAGRYRLVVPHGSYEVGFAHSYRCADPVTRTADVSGDLTLDVALPDRVDGFGYACGAAGGSFVSGTELMPLTGDDKTVPVTIPFRVPLYGKSYRQAWVSTNGVFGFGTASTSRANTNLPNTANPDLALFPLWDDLYVEADSGVYTAVVGAKPNRTFVVEWRNVSFFTSRSSRVTFSAAISEDGTVTYRYADVDGTGVETGTGATIGLENVDGTVGFAYSYNTSAIADGTAIAFRPTRSAVVSGVVTDANDGLPVAGATVTARVGDADVSDATDADGGYLIQAPAGAVALDVAAPHYETGSATATLAPGAVATRSLALRTARVNSAVADLTVVAPAGQTRDRQIGLTNTGSLGTDVTVTELGADGSPTDLGWLTLTGLTGTLAAGGGRHTVGVAVDTSGLAPGSWHQAKVQVTSTSGRRPTIVVPVTLAVPSQVVAIDAGGTGARTDVEGQTWSPDGAWTAGGAGWLGNSSRQSTNTTITGTNDPARFATLREGMYEYRVDGLTDGFYTVELDFAEVRRQAPDKRVFDVLLEGQEVLPSLDVAAEAGSFAAVSRSYTVRVTDGQLNVRFVTHTGYGRPIVNALRVTDRPDLTP</sequence>
<dbReference type="InterPro" id="IPR008969">
    <property type="entry name" value="CarboxyPept-like_regulatory"/>
</dbReference>
<dbReference type="PANTHER" id="PTHR43806:SF11">
    <property type="entry name" value="CEREVISIN-RELATED"/>
    <property type="match status" value="1"/>
</dbReference>
<dbReference type="GO" id="GO:0006508">
    <property type="term" value="P:proteolysis"/>
    <property type="evidence" value="ECO:0007669"/>
    <property type="project" value="UniProtKB-KW"/>
</dbReference>
<keyword evidence="6" id="KW-0732">Signal</keyword>
<keyword evidence="4 5" id="KW-0720">Serine protease</keyword>
<comment type="similarity">
    <text evidence="1 5">Belongs to the peptidase S8 family.</text>
</comment>
<dbReference type="InterPro" id="IPR050131">
    <property type="entry name" value="Peptidase_S8_subtilisin-like"/>
</dbReference>
<dbReference type="Proteomes" id="UP000199408">
    <property type="component" value="Unassembled WGS sequence"/>
</dbReference>
<organism evidence="9 10">
    <name type="scientific">Micromonospora halophytica</name>
    <dbReference type="NCBI Taxonomy" id="47864"/>
    <lineage>
        <taxon>Bacteria</taxon>
        <taxon>Bacillati</taxon>
        <taxon>Actinomycetota</taxon>
        <taxon>Actinomycetes</taxon>
        <taxon>Micromonosporales</taxon>
        <taxon>Micromonosporaceae</taxon>
        <taxon>Micromonospora</taxon>
    </lineage>
</organism>
<dbReference type="STRING" id="47864.GA0070560_111131"/>
<dbReference type="Pfam" id="PF13620">
    <property type="entry name" value="CarboxypepD_reg"/>
    <property type="match status" value="3"/>
</dbReference>
<evidence type="ECO:0000256" key="3">
    <source>
        <dbReference type="ARBA" id="ARBA00022801"/>
    </source>
</evidence>
<dbReference type="Pfam" id="PF11721">
    <property type="entry name" value="Malectin"/>
    <property type="match status" value="1"/>
</dbReference>
<dbReference type="RefSeq" id="WP_245675554.1">
    <property type="nucleotide sequence ID" value="NZ_FMDN01000011.1"/>
</dbReference>
<reference evidence="10" key="1">
    <citation type="submission" date="2016-06" db="EMBL/GenBank/DDBJ databases">
        <authorList>
            <person name="Varghese N."/>
        </authorList>
    </citation>
    <scope>NUCLEOTIDE SEQUENCE [LARGE SCALE GENOMIC DNA]</scope>
    <source>
        <strain evidence="10">DSM 43171</strain>
    </source>
</reference>
<feature type="active site" description="Charge relay system" evidence="5">
    <location>
        <position position="414"/>
    </location>
</feature>
<dbReference type="Gene3D" id="2.60.40.1120">
    <property type="entry name" value="Carboxypeptidase-like, regulatory domain"/>
    <property type="match status" value="3"/>
</dbReference>
<dbReference type="GO" id="GO:0004252">
    <property type="term" value="F:serine-type endopeptidase activity"/>
    <property type="evidence" value="ECO:0007669"/>
    <property type="project" value="UniProtKB-UniRule"/>
</dbReference>
<feature type="chain" id="PRO_5008718725" evidence="6">
    <location>
        <begin position="30"/>
        <end position="1191"/>
    </location>
</feature>
<evidence type="ECO:0000256" key="2">
    <source>
        <dbReference type="ARBA" id="ARBA00022670"/>
    </source>
</evidence>
<dbReference type="InterPro" id="IPR013784">
    <property type="entry name" value="Carb-bd-like_fold"/>
</dbReference>
<dbReference type="InterPro" id="IPR015500">
    <property type="entry name" value="Peptidase_S8_subtilisin-rel"/>
</dbReference>
<dbReference type="PANTHER" id="PTHR43806">
    <property type="entry name" value="PEPTIDASE S8"/>
    <property type="match status" value="1"/>
</dbReference>
<feature type="active site" description="Charge relay system" evidence="5">
    <location>
        <position position="197"/>
    </location>
</feature>
<keyword evidence="2 5" id="KW-0645">Protease</keyword>
<dbReference type="InterPro" id="IPR036852">
    <property type="entry name" value="Peptidase_S8/S53_dom_sf"/>
</dbReference>
<dbReference type="Gene3D" id="3.40.50.200">
    <property type="entry name" value="Peptidase S8/S53 domain"/>
    <property type="match status" value="1"/>
</dbReference>
<dbReference type="InterPro" id="IPR008979">
    <property type="entry name" value="Galactose-bd-like_sf"/>
</dbReference>
<dbReference type="EMBL" id="FMDN01000011">
    <property type="protein sequence ID" value="SCG57794.1"/>
    <property type="molecule type" value="Genomic_DNA"/>
</dbReference>
<feature type="active site" description="Charge relay system" evidence="5">
    <location>
        <position position="244"/>
    </location>
</feature>
<dbReference type="Pfam" id="PF00082">
    <property type="entry name" value="Peptidase_S8"/>
    <property type="match status" value="1"/>
</dbReference>
<dbReference type="SUPFAM" id="SSF52743">
    <property type="entry name" value="Subtilisin-like"/>
    <property type="match status" value="1"/>
</dbReference>
<dbReference type="PRINTS" id="PR00723">
    <property type="entry name" value="SUBTILISIN"/>
</dbReference>
<evidence type="ECO:0000256" key="1">
    <source>
        <dbReference type="ARBA" id="ARBA00011073"/>
    </source>
</evidence>
<dbReference type="GO" id="GO:0030246">
    <property type="term" value="F:carbohydrate binding"/>
    <property type="evidence" value="ECO:0007669"/>
    <property type="project" value="InterPro"/>
</dbReference>
<dbReference type="PROSITE" id="PS51892">
    <property type="entry name" value="SUBTILASE"/>
    <property type="match status" value="1"/>
</dbReference>
<evidence type="ECO:0000259" key="8">
    <source>
        <dbReference type="Pfam" id="PF11721"/>
    </source>
</evidence>
<gene>
    <name evidence="9" type="ORF">GA0070560_111131</name>
</gene>
<accession>A0A1C5IHM9</accession>
<evidence type="ECO:0000313" key="9">
    <source>
        <dbReference type="EMBL" id="SCG57794.1"/>
    </source>
</evidence>
<protein>
    <submittedName>
        <fullName evidence="9">Serine protease, subtilisin family</fullName>
    </submittedName>
</protein>
<proteinExistence type="inferred from homology"/>
<feature type="signal peptide" evidence="6">
    <location>
        <begin position="1"/>
        <end position="29"/>
    </location>
</feature>
<dbReference type="InterPro" id="IPR000209">
    <property type="entry name" value="Peptidase_S8/S53_dom"/>
</dbReference>
<keyword evidence="3 5" id="KW-0378">Hydrolase</keyword>
<dbReference type="SUPFAM" id="SSF49464">
    <property type="entry name" value="Carboxypeptidase regulatory domain-like"/>
    <property type="match status" value="1"/>
</dbReference>
<evidence type="ECO:0000313" key="10">
    <source>
        <dbReference type="Proteomes" id="UP000199408"/>
    </source>
</evidence>
<feature type="domain" description="Peptidase S8/S53" evidence="7">
    <location>
        <begin position="188"/>
        <end position="470"/>
    </location>
</feature>
<dbReference type="Gene3D" id="2.60.120.430">
    <property type="entry name" value="Galactose-binding lectin"/>
    <property type="match status" value="1"/>
</dbReference>
<keyword evidence="10" id="KW-1185">Reference proteome</keyword>
<evidence type="ECO:0000256" key="5">
    <source>
        <dbReference type="PROSITE-ProRule" id="PRU01240"/>
    </source>
</evidence>
<name>A0A1C5IHM9_9ACTN</name>
<dbReference type="SUPFAM" id="SSF49785">
    <property type="entry name" value="Galactose-binding domain-like"/>
    <property type="match status" value="1"/>
</dbReference>
<dbReference type="SUPFAM" id="SSF49452">
    <property type="entry name" value="Starch-binding domain-like"/>
    <property type="match status" value="2"/>
</dbReference>